<protein>
    <submittedName>
        <fullName evidence="1">Uncharacterized protein</fullName>
    </submittedName>
</protein>
<reference evidence="1" key="1">
    <citation type="journal article" date="2014" name="Front. Microbiol.">
        <title>High frequency of phylogenetically diverse reductive dehalogenase-homologous genes in deep subseafloor sedimentary metagenomes.</title>
        <authorList>
            <person name="Kawai M."/>
            <person name="Futagami T."/>
            <person name="Toyoda A."/>
            <person name="Takaki Y."/>
            <person name="Nishi S."/>
            <person name="Hori S."/>
            <person name="Arai W."/>
            <person name="Tsubouchi T."/>
            <person name="Morono Y."/>
            <person name="Uchiyama I."/>
            <person name="Ito T."/>
            <person name="Fujiyama A."/>
            <person name="Inagaki F."/>
            <person name="Takami H."/>
        </authorList>
    </citation>
    <scope>NUCLEOTIDE SEQUENCE</scope>
    <source>
        <strain evidence="1">Expedition CK06-06</strain>
    </source>
</reference>
<dbReference type="AlphaFoldDB" id="X1H9Q7"/>
<comment type="caution">
    <text evidence="1">The sequence shown here is derived from an EMBL/GenBank/DDBJ whole genome shotgun (WGS) entry which is preliminary data.</text>
</comment>
<accession>X1H9Q7</accession>
<sequence length="54" mass="5859">GGNEPEITAGNQKYQDTTLTGWTKSLTKGQIIAFNVDSVTSIQRCTVTLKVDKT</sequence>
<evidence type="ECO:0000313" key="1">
    <source>
        <dbReference type="EMBL" id="GAH66122.1"/>
    </source>
</evidence>
<name>X1H9Q7_9ZZZZ</name>
<feature type="non-terminal residue" evidence="1">
    <location>
        <position position="1"/>
    </location>
</feature>
<gene>
    <name evidence="1" type="ORF">S03H2_42900</name>
</gene>
<organism evidence="1">
    <name type="scientific">marine sediment metagenome</name>
    <dbReference type="NCBI Taxonomy" id="412755"/>
    <lineage>
        <taxon>unclassified sequences</taxon>
        <taxon>metagenomes</taxon>
        <taxon>ecological metagenomes</taxon>
    </lineage>
</organism>
<dbReference type="EMBL" id="BARU01026730">
    <property type="protein sequence ID" value="GAH66122.1"/>
    <property type="molecule type" value="Genomic_DNA"/>
</dbReference>
<proteinExistence type="predicted"/>